<dbReference type="GO" id="GO:0016567">
    <property type="term" value="P:protein ubiquitination"/>
    <property type="evidence" value="ECO:0007669"/>
    <property type="project" value="TreeGrafter"/>
</dbReference>
<feature type="transmembrane region" description="Helical" evidence="6">
    <location>
        <begin position="463"/>
        <end position="481"/>
    </location>
</feature>
<feature type="transmembrane region" description="Helical" evidence="6">
    <location>
        <begin position="138"/>
        <end position="159"/>
    </location>
</feature>
<dbReference type="EMBL" id="CAJGYO010000005">
    <property type="protein sequence ID" value="CAD6227976.1"/>
    <property type="molecule type" value="Genomic_DNA"/>
</dbReference>
<dbReference type="InterPro" id="IPR010734">
    <property type="entry name" value="Copine_C"/>
</dbReference>
<sequence>MQLAPVLGALFSDAYFGCYPVVAAGVAISLLSFMVLTLTATLPSLRPPSCTPPQSSSCHQQPPSATQAAVLYAAACRPPGGRQWRDAVQHGDAGRGPVRRRRRRHGRDAFFSWYFVFLYASYLAGDTALVYVQDSVSWALGFGACTATTGLGLLALVAGSRYYRRPVPRGSPFTALARVVVAAARKATLGLGPTSSLGTSTLQYYHHDHGSSSSSRDDPPSNRFKFLNRAAMIAAGDTDHKPWRLCTVEEVEDLKSLLRVLPLWSSGILVSMTVNAQALTRDRRVGARFAVPAASVTVAVLAAFTPSAALFDRLVVPGWERLITAGGRGGIGRKQRQLTITTPLRRIGLGHALNVASMAVAALVERRRIRVAHAGGAVPAQRRRRCRCRRCGWWRRRARRRRCTCQGTRRSSTRSSPRRCGARPRRCRRCSSPWARTRARRSWTSCGAPRGLPDDLNRSRLDAVYWALALLAALNFGYFLAGRLLANLIVMGGTVVGRAMLQAYRQAIVNANKTGAAQEAINGIRRASKAMTEQEARQILGISEQSTWEEIVQKYDTMFERNAKNGSFYLQSKPSCCSCTLQPLLPAGLAPGSSILEAAPTATTARRFPSLPSFVSLDSAALLFLRPWPRGLYLHAPPPLTRPSPALSDHFIIMWGERTHHKHWHQGHDSSGNSKDKNHDKRQPKFIPDNYSSVDEVTTALREAGLESSNLILGIDFTKSNEWSGRHSFRRKSLHAINGTPNPYEQAISIIGRTLSPFDDDNLIPCFGFGDASTHDHSVFSFYPENRLCRGFEEVLARYRQIVPHLNLSGPTSFAPLIYAAISVVENSNWQYHVLVIIADGQVTAASTNTNDGRLSPQEQATIQAIVDASHYPLSIVMVGVGDGPWDAMQHFDDCIPERAFDNFQFVNFTDIMSTSKDMSKKEAAFALAALMEIPSQYKATQGLRPPEKHAQRIVSPRILPPPNKVLENDNAGASHPPQTASSKSTGIGKSTADEQVCPICLTNPKDMAFQCGHLDAYLFNRALRSLSNFQKEELLSFKLHQPQCRTL</sequence>
<dbReference type="InterPro" id="IPR036869">
    <property type="entry name" value="J_dom_sf"/>
</dbReference>
<dbReference type="Pfam" id="PF00854">
    <property type="entry name" value="PTR2"/>
    <property type="match status" value="1"/>
</dbReference>
<keyword evidence="4 6" id="KW-0472">Membrane</keyword>
<dbReference type="InterPro" id="IPR052079">
    <property type="entry name" value="E3_ligase/Copine_domain"/>
</dbReference>
<feature type="transmembrane region" description="Helical" evidence="6">
    <location>
        <begin position="109"/>
        <end position="132"/>
    </location>
</feature>
<feature type="region of interest" description="Disordered" evidence="5">
    <location>
        <begin position="940"/>
        <end position="990"/>
    </location>
</feature>
<dbReference type="SUPFAM" id="SSF53300">
    <property type="entry name" value="vWA-like"/>
    <property type="match status" value="1"/>
</dbReference>
<evidence type="ECO:0000256" key="5">
    <source>
        <dbReference type="SAM" id="MobiDB-lite"/>
    </source>
</evidence>
<dbReference type="InterPro" id="IPR000109">
    <property type="entry name" value="POT_fam"/>
</dbReference>
<dbReference type="Pfam" id="PF07002">
    <property type="entry name" value="Copine"/>
    <property type="match status" value="1"/>
</dbReference>
<dbReference type="Proteomes" id="UP000604825">
    <property type="component" value="Unassembled WGS sequence"/>
</dbReference>
<keyword evidence="3 6" id="KW-1133">Transmembrane helix</keyword>
<evidence type="ECO:0000256" key="6">
    <source>
        <dbReference type="SAM" id="Phobius"/>
    </source>
</evidence>
<name>A0A811NSZ1_9POAL</name>
<dbReference type="CDD" id="cd01459">
    <property type="entry name" value="vWA_copine_like"/>
    <property type="match status" value="1"/>
</dbReference>
<proteinExistence type="predicted"/>
<keyword evidence="2 6" id="KW-0812">Transmembrane</keyword>
<protein>
    <recommendedName>
        <fullName evidence="7">VWFA domain-containing protein</fullName>
    </recommendedName>
</protein>
<feature type="region of interest" description="Disordered" evidence="5">
    <location>
        <begin position="663"/>
        <end position="689"/>
    </location>
</feature>
<dbReference type="Gene3D" id="1.10.287.110">
    <property type="entry name" value="DnaJ domain"/>
    <property type="match status" value="1"/>
</dbReference>
<dbReference type="GO" id="GO:0005634">
    <property type="term" value="C:nucleus"/>
    <property type="evidence" value="ECO:0007669"/>
    <property type="project" value="TreeGrafter"/>
</dbReference>
<evidence type="ECO:0000256" key="1">
    <source>
        <dbReference type="ARBA" id="ARBA00004141"/>
    </source>
</evidence>
<dbReference type="GO" id="GO:0022857">
    <property type="term" value="F:transmembrane transporter activity"/>
    <property type="evidence" value="ECO:0007669"/>
    <property type="project" value="InterPro"/>
</dbReference>
<keyword evidence="9" id="KW-1185">Reference proteome</keyword>
<accession>A0A811NSZ1</accession>
<evidence type="ECO:0000256" key="4">
    <source>
        <dbReference type="ARBA" id="ARBA00023136"/>
    </source>
</evidence>
<evidence type="ECO:0000256" key="2">
    <source>
        <dbReference type="ARBA" id="ARBA00022692"/>
    </source>
</evidence>
<comment type="caution">
    <text evidence="8">The sequence shown here is derived from an EMBL/GenBank/DDBJ whole genome shotgun (WGS) entry which is preliminary data.</text>
</comment>
<dbReference type="InterPro" id="IPR002035">
    <property type="entry name" value="VWF_A"/>
</dbReference>
<dbReference type="InterPro" id="IPR036259">
    <property type="entry name" value="MFS_trans_sf"/>
</dbReference>
<dbReference type="SMART" id="SM00327">
    <property type="entry name" value="VWA"/>
    <property type="match status" value="1"/>
</dbReference>
<dbReference type="Gene3D" id="1.20.1250.20">
    <property type="entry name" value="MFS general substrate transporter like domains"/>
    <property type="match status" value="1"/>
</dbReference>
<dbReference type="AlphaFoldDB" id="A0A811NSZ1"/>
<feature type="transmembrane region" description="Helical" evidence="6">
    <location>
        <begin position="347"/>
        <end position="364"/>
    </location>
</feature>
<dbReference type="InterPro" id="IPR036465">
    <property type="entry name" value="vWFA_dom_sf"/>
</dbReference>
<feature type="domain" description="VWFA" evidence="7">
    <location>
        <begin position="708"/>
        <end position="912"/>
    </location>
</feature>
<dbReference type="PANTHER" id="PTHR45751">
    <property type="entry name" value="COPINE FAMILY PROTEIN 1"/>
    <property type="match status" value="1"/>
</dbReference>
<evidence type="ECO:0000313" key="9">
    <source>
        <dbReference type="Proteomes" id="UP000604825"/>
    </source>
</evidence>
<comment type="subcellular location">
    <subcellularLocation>
        <location evidence="1">Membrane</location>
        <topology evidence="1">Multi-pass membrane protein</topology>
    </subcellularLocation>
</comment>
<evidence type="ECO:0000256" key="3">
    <source>
        <dbReference type="ARBA" id="ARBA00022989"/>
    </source>
</evidence>
<organism evidence="8 9">
    <name type="scientific">Miscanthus lutarioriparius</name>
    <dbReference type="NCBI Taxonomy" id="422564"/>
    <lineage>
        <taxon>Eukaryota</taxon>
        <taxon>Viridiplantae</taxon>
        <taxon>Streptophyta</taxon>
        <taxon>Embryophyta</taxon>
        <taxon>Tracheophyta</taxon>
        <taxon>Spermatophyta</taxon>
        <taxon>Magnoliopsida</taxon>
        <taxon>Liliopsida</taxon>
        <taxon>Poales</taxon>
        <taxon>Poaceae</taxon>
        <taxon>PACMAD clade</taxon>
        <taxon>Panicoideae</taxon>
        <taxon>Andropogonodae</taxon>
        <taxon>Andropogoneae</taxon>
        <taxon>Saccharinae</taxon>
        <taxon>Miscanthus</taxon>
    </lineage>
</organism>
<feature type="compositionally biased region" description="Basic and acidic residues" evidence="5">
    <location>
        <begin position="674"/>
        <end position="683"/>
    </location>
</feature>
<dbReference type="OrthoDB" id="5855668at2759"/>
<gene>
    <name evidence="8" type="ORF">NCGR_LOCUS18903</name>
</gene>
<feature type="compositionally biased region" description="Polar residues" evidence="5">
    <location>
        <begin position="977"/>
        <end position="989"/>
    </location>
</feature>
<reference evidence="8" key="1">
    <citation type="submission" date="2020-10" db="EMBL/GenBank/DDBJ databases">
        <authorList>
            <person name="Han B."/>
            <person name="Lu T."/>
            <person name="Zhao Q."/>
            <person name="Huang X."/>
            <person name="Zhao Y."/>
        </authorList>
    </citation>
    <scope>NUCLEOTIDE SEQUENCE</scope>
</reference>
<dbReference type="GO" id="GO:0016020">
    <property type="term" value="C:membrane"/>
    <property type="evidence" value="ECO:0007669"/>
    <property type="project" value="UniProtKB-SubCell"/>
</dbReference>
<evidence type="ECO:0000259" key="7">
    <source>
        <dbReference type="SMART" id="SM00327"/>
    </source>
</evidence>
<evidence type="ECO:0000313" key="8">
    <source>
        <dbReference type="EMBL" id="CAD6227976.1"/>
    </source>
</evidence>
<dbReference type="Pfam" id="PF03656">
    <property type="entry name" value="Pam16"/>
    <property type="match status" value="1"/>
</dbReference>
<feature type="transmembrane region" description="Helical" evidence="6">
    <location>
        <begin position="14"/>
        <end position="36"/>
    </location>
</feature>
<dbReference type="PANTHER" id="PTHR45751:SF11">
    <property type="entry name" value="COPINE FAMILY PROTEIN 2"/>
    <property type="match status" value="1"/>
</dbReference>
<feature type="transmembrane region" description="Helical" evidence="6">
    <location>
        <begin position="289"/>
        <end position="311"/>
    </location>
</feature>
<dbReference type="GO" id="GO:0004842">
    <property type="term" value="F:ubiquitin-protein transferase activity"/>
    <property type="evidence" value="ECO:0007669"/>
    <property type="project" value="TreeGrafter"/>
</dbReference>